<feature type="domain" description="G-protein coupled receptors family 1 profile" evidence="12">
    <location>
        <begin position="39"/>
        <end position="288"/>
    </location>
</feature>
<dbReference type="OMA" id="PDIGTRR"/>
<keyword evidence="5 11" id="KW-1133">Transmembrane helix</keyword>
<dbReference type="FunFam" id="1.20.1070.10:FF:000015">
    <property type="entry name" value="Olfactory receptor"/>
    <property type="match status" value="1"/>
</dbReference>
<keyword evidence="11" id="KW-0716">Sensory transduction</keyword>
<feature type="transmembrane region" description="Helical" evidence="11">
    <location>
        <begin position="20"/>
        <end position="46"/>
    </location>
</feature>
<dbReference type="Gene3D" id="1.20.1070.10">
    <property type="entry name" value="Rhodopsin 7-helix transmembrane proteins"/>
    <property type="match status" value="1"/>
</dbReference>
<protein>
    <recommendedName>
        <fullName evidence="11">Olfactory receptor</fullName>
    </recommendedName>
</protein>
<dbReference type="PRINTS" id="PR00237">
    <property type="entry name" value="GPCRRHODOPSN"/>
</dbReference>
<feature type="transmembrane region" description="Helical" evidence="11">
    <location>
        <begin position="89"/>
        <end position="118"/>
    </location>
</feature>
<comment type="similarity">
    <text evidence="10">Belongs to the G-protein coupled receptor 1 family.</text>
</comment>
<dbReference type="PROSITE" id="PS00237">
    <property type="entry name" value="G_PROTEIN_RECEP_F1_1"/>
    <property type="match status" value="1"/>
</dbReference>
<feature type="transmembrane region" description="Helical" evidence="11">
    <location>
        <begin position="270"/>
        <end position="290"/>
    </location>
</feature>
<organism evidence="13 14">
    <name type="scientific">Xenopus laevis</name>
    <name type="common">African clawed frog</name>
    <dbReference type="NCBI Taxonomy" id="8355"/>
    <lineage>
        <taxon>Eukaryota</taxon>
        <taxon>Metazoa</taxon>
        <taxon>Chordata</taxon>
        <taxon>Craniata</taxon>
        <taxon>Vertebrata</taxon>
        <taxon>Euteleostomi</taxon>
        <taxon>Amphibia</taxon>
        <taxon>Batrachia</taxon>
        <taxon>Anura</taxon>
        <taxon>Pipoidea</taxon>
        <taxon>Pipidae</taxon>
        <taxon>Xenopodinae</taxon>
        <taxon>Xenopus</taxon>
        <taxon>Xenopus</taxon>
    </lineage>
</organism>
<evidence type="ECO:0000256" key="9">
    <source>
        <dbReference type="ARBA" id="ARBA00023224"/>
    </source>
</evidence>
<evidence type="ECO:0000256" key="6">
    <source>
        <dbReference type="ARBA" id="ARBA00023040"/>
    </source>
</evidence>
<accession>A0A974C286</accession>
<dbReference type="Pfam" id="PF13853">
    <property type="entry name" value="7tm_4"/>
    <property type="match status" value="1"/>
</dbReference>
<evidence type="ECO:0000256" key="3">
    <source>
        <dbReference type="ARBA" id="ARBA00022692"/>
    </source>
</evidence>
<feature type="transmembrane region" description="Helical" evidence="11">
    <location>
        <begin position="190"/>
        <end position="214"/>
    </location>
</feature>
<keyword evidence="3 10" id="KW-0812">Transmembrane</keyword>
<feature type="transmembrane region" description="Helical" evidence="11">
    <location>
        <begin position="235"/>
        <end position="258"/>
    </location>
</feature>
<keyword evidence="7 11" id="KW-0472">Membrane</keyword>
<dbReference type="AlphaFoldDB" id="A0A974C286"/>
<dbReference type="Proteomes" id="UP000694892">
    <property type="component" value="Chromosome 9_10L"/>
</dbReference>
<feature type="transmembrane region" description="Helical" evidence="11">
    <location>
        <begin position="58"/>
        <end position="77"/>
    </location>
</feature>
<dbReference type="InterPro" id="IPR050516">
    <property type="entry name" value="Olfactory_GPCR"/>
</dbReference>
<keyword evidence="9 10" id="KW-0807">Transducer</keyword>
<evidence type="ECO:0000259" key="12">
    <source>
        <dbReference type="PROSITE" id="PS50262"/>
    </source>
</evidence>
<name>A0A974C286_XENLA</name>
<dbReference type="SUPFAM" id="SSF81321">
    <property type="entry name" value="Family A G protein-coupled receptor-like"/>
    <property type="match status" value="1"/>
</dbReference>
<dbReference type="GO" id="GO:0004930">
    <property type="term" value="F:G protein-coupled receptor activity"/>
    <property type="evidence" value="ECO:0007669"/>
    <property type="project" value="UniProtKB-KW"/>
</dbReference>
<evidence type="ECO:0000313" key="14">
    <source>
        <dbReference type="Proteomes" id="UP000694892"/>
    </source>
</evidence>
<evidence type="ECO:0000256" key="7">
    <source>
        <dbReference type="ARBA" id="ARBA00023136"/>
    </source>
</evidence>
<evidence type="ECO:0000256" key="10">
    <source>
        <dbReference type="RuleBase" id="RU000688"/>
    </source>
</evidence>
<dbReference type="PRINTS" id="PR00245">
    <property type="entry name" value="OLFACTORYR"/>
</dbReference>
<dbReference type="PROSITE" id="PS50262">
    <property type="entry name" value="G_PROTEIN_RECEP_F1_2"/>
    <property type="match status" value="1"/>
</dbReference>
<keyword evidence="8 10" id="KW-0675">Receptor</keyword>
<proteinExistence type="inferred from homology"/>
<comment type="subcellular location">
    <subcellularLocation>
        <location evidence="1 11">Cell membrane</location>
        <topology evidence="1 11">Multi-pass membrane protein</topology>
    </subcellularLocation>
</comment>
<dbReference type="InterPro" id="IPR000276">
    <property type="entry name" value="GPCR_Rhodpsn"/>
</dbReference>
<evidence type="ECO:0000256" key="8">
    <source>
        <dbReference type="ARBA" id="ARBA00023170"/>
    </source>
</evidence>
<dbReference type="GO" id="GO:0004984">
    <property type="term" value="F:olfactory receptor activity"/>
    <property type="evidence" value="ECO:0007669"/>
    <property type="project" value="InterPro"/>
</dbReference>
<evidence type="ECO:0000256" key="4">
    <source>
        <dbReference type="ARBA" id="ARBA00022725"/>
    </source>
</evidence>
<dbReference type="EMBL" id="CM004482">
    <property type="protein sequence ID" value="OCT64620.1"/>
    <property type="molecule type" value="Genomic_DNA"/>
</dbReference>
<evidence type="ECO:0000313" key="13">
    <source>
        <dbReference type="EMBL" id="OCT64620.1"/>
    </source>
</evidence>
<sequence>MVNETVLSELILSGLSDLEWLQLPLFLFFLFIYLMTVISNSVILLLVCKDSHLKTPMYFFLGCLACLDMCCSSVTAPRMLYDIHTKRRVISMAACITQLFFFIYFAICEMFLLAVMSYDRYFAVCYPLYYLQIMHSKLCVQILAGILFLALVCTLAHTLCVLRLNFCRSNIVENFFCDLPQLFQLSCTDISINMLVILLLGVFLGVGSLAMTFLPYIRIFATVLNIREKNMKQKAISTCITHLAVVFIFYGTLFFNYFRPATNYNFTQGRLVSVFYTVFTPLFNPFVYSLRNQEFKTAIRRALKCLRILNKNICSSSS</sequence>
<keyword evidence="6 10" id="KW-0297">G-protein coupled receptor</keyword>
<dbReference type="InterPro" id="IPR000725">
    <property type="entry name" value="Olfact_rcpt"/>
</dbReference>
<evidence type="ECO:0000256" key="11">
    <source>
        <dbReference type="RuleBase" id="RU363047"/>
    </source>
</evidence>
<gene>
    <name evidence="13" type="ORF">XELAEV_18045719mg</name>
</gene>
<evidence type="ECO:0000256" key="2">
    <source>
        <dbReference type="ARBA" id="ARBA00022475"/>
    </source>
</evidence>
<evidence type="ECO:0000256" key="1">
    <source>
        <dbReference type="ARBA" id="ARBA00004651"/>
    </source>
</evidence>
<dbReference type="GO" id="GO:0005886">
    <property type="term" value="C:plasma membrane"/>
    <property type="evidence" value="ECO:0007669"/>
    <property type="project" value="UniProtKB-SubCell"/>
</dbReference>
<evidence type="ECO:0000256" key="5">
    <source>
        <dbReference type="ARBA" id="ARBA00022989"/>
    </source>
</evidence>
<keyword evidence="2 11" id="KW-1003">Cell membrane</keyword>
<keyword evidence="4 11" id="KW-0552">Olfaction</keyword>
<dbReference type="InterPro" id="IPR017452">
    <property type="entry name" value="GPCR_Rhodpsn_7TM"/>
</dbReference>
<dbReference type="PANTHER" id="PTHR26452">
    <property type="entry name" value="OLFACTORY RECEPTOR"/>
    <property type="match status" value="1"/>
</dbReference>
<reference evidence="14" key="1">
    <citation type="journal article" date="2016" name="Nature">
        <title>Genome evolution in the allotetraploid frog Xenopus laevis.</title>
        <authorList>
            <person name="Session A.M."/>
            <person name="Uno Y."/>
            <person name="Kwon T."/>
            <person name="Chapman J.A."/>
            <person name="Toyoda A."/>
            <person name="Takahashi S."/>
            <person name="Fukui A."/>
            <person name="Hikosaka A."/>
            <person name="Suzuki A."/>
            <person name="Kondo M."/>
            <person name="van Heeringen S.J."/>
            <person name="Quigley I."/>
            <person name="Heinz S."/>
            <person name="Ogino H."/>
            <person name="Ochi H."/>
            <person name="Hellsten U."/>
            <person name="Lyons J.B."/>
            <person name="Simakov O."/>
            <person name="Putnam N."/>
            <person name="Stites J."/>
            <person name="Kuroki Y."/>
            <person name="Tanaka T."/>
            <person name="Michiue T."/>
            <person name="Watanabe M."/>
            <person name="Bogdanovic O."/>
            <person name="Lister R."/>
            <person name="Georgiou G."/>
            <person name="Paranjpe S.S."/>
            <person name="van Kruijsbergen I."/>
            <person name="Shu S."/>
            <person name="Carlson J."/>
            <person name="Kinoshita T."/>
            <person name="Ohta Y."/>
            <person name="Mawaribuchi S."/>
            <person name="Jenkins J."/>
            <person name="Grimwood J."/>
            <person name="Schmutz J."/>
            <person name="Mitros T."/>
            <person name="Mozaffari S.V."/>
            <person name="Suzuki Y."/>
            <person name="Haramoto Y."/>
            <person name="Yamamoto T.S."/>
            <person name="Takagi C."/>
            <person name="Heald R."/>
            <person name="Miller K."/>
            <person name="Haudenschild C."/>
            <person name="Kitzman J."/>
            <person name="Nakayama T."/>
            <person name="Izutsu Y."/>
            <person name="Robert J."/>
            <person name="Fortriede J."/>
            <person name="Burns K."/>
            <person name="Lotay V."/>
            <person name="Karimi K."/>
            <person name="Yasuoka Y."/>
            <person name="Dichmann D.S."/>
            <person name="Flajnik M.F."/>
            <person name="Houston D.W."/>
            <person name="Shendure J."/>
            <person name="DuPasquier L."/>
            <person name="Vize P.D."/>
            <person name="Zorn A.M."/>
            <person name="Ito M."/>
            <person name="Marcotte E.M."/>
            <person name="Wallingford J.B."/>
            <person name="Ito Y."/>
            <person name="Asashima M."/>
            <person name="Ueno N."/>
            <person name="Matsuda Y."/>
            <person name="Veenstra G.J."/>
            <person name="Fujiyama A."/>
            <person name="Harland R.M."/>
            <person name="Taira M."/>
            <person name="Rokhsar D.S."/>
        </authorList>
    </citation>
    <scope>NUCLEOTIDE SEQUENCE [LARGE SCALE GENOMIC DNA]</scope>
    <source>
        <strain evidence="14">J</strain>
    </source>
</reference>
<feature type="transmembrane region" description="Helical" evidence="11">
    <location>
        <begin position="138"/>
        <end position="159"/>
    </location>
</feature>